<evidence type="ECO:0000313" key="2">
    <source>
        <dbReference type="EMBL" id="BCB76532.1"/>
    </source>
</evidence>
<reference evidence="2 3" key="1">
    <citation type="submission" date="2020-03" db="EMBL/GenBank/DDBJ databases">
        <title>Whole genome shotgun sequence of Phytohabitans flavus NBRC 107702.</title>
        <authorList>
            <person name="Komaki H."/>
            <person name="Tamura T."/>
        </authorList>
    </citation>
    <scope>NUCLEOTIDE SEQUENCE [LARGE SCALE GENOMIC DNA]</scope>
    <source>
        <strain evidence="2 3">NBRC 107702</strain>
    </source>
</reference>
<accession>A0A6F8XRQ9</accession>
<gene>
    <name evidence="2" type="ORF">Pflav_029420</name>
</gene>
<dbReference type="InterPro" id="IPR006311">
    <property type="entry name" value="TAT_signal"/>
</dbReference>
<evidence type="ECO:0008006" key="4">
    <source>
        <dbReference type="Google" id="ProtNLM"/>
    </source>
</evidence>
<name>A0A6F8XRQ9_9ACTN</name>
<dbReference type="AlphaFoldDB" id="A0A6F8XRQ9"/>
<organism evidence="2 3">
    <name type="scientific">Phytohabitans flavus</name>
    <dbReference type="NCBI Taxonomy" id="1076124"/>
    <lineage>
        <taxon>Bacteria</taxon>
        <taxon>Bacillati</taxon>
        <taxon>Actinomycetota</taxon>
        <taxon>Actinomycetes</taxon>
        <taxon>Micromonosporales</taxon>
        <taxon>Micromonosporaceae</taxon>
    </lineage>
</organism>
<protein>
    <recommendedName>
        <fullName evidence="4">Secreted protein</fullName>
    </recommendedName>
</protein>
<dbReference type="EMBL" id="AP022870">
    <property type="protein sequence ID" value="BCB76532.1"/>
    <property type="molecule type" value="Genomic_DNA"/>
</dbReference>
<dbReference type="KEGG" id="pfla:Pflav_029420"/>
<dbReference type="Proteomes" id="UP000502508">
    <property type="component" value="Chromosome"/>
</dbReference>
<sequence>MSLLRRLAILGAALTAAAVAVLANAAPAQAADAYPCGPQWWHSGQGVYVQTCPDWSPDNWIPVYEYNNASSRQVGSIYAPGDDWYVCDYPGASLTRHGATNNWWALTVADNGAAGWVNEIYFRGGGNNEPDAALVVCPFFASGKTLLGASVS</sequence>
<feature type="signal peptide" evidence="1">
    <location>
        <begin position="1"/>
        <end position="30"/>
    </location>
</feature>
<proteinExistence type="predicted"/>
<evidence type="ECO:0000256" key="1">
    <source>
        <dbReference type="SAM" id="SignalP"/>
    </source>
</evidence>
<keyword evidence="3" id="KW-1185">Reference proteome</keyword>
<feature type="chain" id="PRO_5038372132" description="Secreted protein" evidence="1">
    <location>
        <begin position="31"/>
        <end position="152"/>
    </location>
</feature>
<dbReference type="RefSeq" id="WP_173036555.1">
    <property type="nucleotide sequence ID" value="NZ_AP022870.1"/>
</dbReference>
<evidence type="ECO:0000313" key="3">
    <source>
        <dbReference type="Proteomes" id="UP000502508"/>
    </source>
</evidence>
<reference evidence="2 3" key="2">
    <citation type="submission" date="2020-03" db="EMBL/GenBank/DDBJ databases">
        <authorList>
            <person name="Ichikawa N."/>
            <person name="Kimura A."/>
            <person name="Kitahashi Y."/>
            <person name="Uohara A."/>
        </authorList>
    </citation>
    <scope>NUCLEOTIDE SEQUENCE [LARGE SCALE GENOMIC DNA]</scope>
    <source>
        <strain evidence="2 3">NBRC 107702</strain>
    </source>
</reference>
<keyword evidence="1" id="KW-0732">Signal</keyword>
<dbReference type="PROSITE" id="PS51318">
    <property type="entry name" value="TAT"/>
    <property type="match status" value="1"/>
</dbReference>